<dbReference type="GO" id="GO:0016430">
    <property type="term" value="F:tRNA (adenine-N6)-methyltransferase activity"/>
    <property type="evidence" value="ECO:0007669"/>
    <property type="project" value="UniProtKB-UniRule"/>
</dbReference>
<comment type="catalytic activity">
    <reaction evidence="6">
        <text>adenosine(37) in tRNA1(Val) + S-adenosyl-L-methionine = N(6)-methyladenosine(37) in tRNA1(Val) + S-adenosyl-L-homocysteine + H(+)</text>
        <dbReference type="Rhea" id="RHEA:43160"/>
        <dbReference type="Rhea" id="RHEA-COMP:10369"/>
        <dbReference type="Rhea" id="RHEA-COMP:10370"/>
        <dbReference type="ChEBI" id="CHEBI:15378"/>
        <dbReference type="ChEBI" id="CHEBI:57856"/>
        <dbReference type="ChEBI" id="CHEBI:59789"/>
        <dbReference type="ChEBI" id="CHEBI:74411"/>
        <dbReference type="ChEBI" id="CHEBI:74449"/>
        <dbReference type="EC" id="2.1.1.223"/>
    </reaction>
</comment>
<dbReference type="OrthoDB" id="5383291at2"/>
<dbReference type="SUPFAM" id="SSF53335">
    <property type="entry name" value="S-adenosyl-L-methionine-dependent methyltransferases"/>
    <property type="match status" value="1"/>
</dbReference>
<dbReference type="InterPro" id="IPR022882">
    <property type="entry name" value="tRNA_adenine-N6_MeTrfase"/>
</dbReference>
<dbReference type="Gene3D" id="3.40.50.150">
    <property type="entry name" value="Vaccinia Virus protein VP39"/>
    <property type="match status" value="1"/>
</dbReference>
<comment type="function">
    <text evidence="6">Specifically methylates the adenine in position 37 of tRNA(1)(Val) (anticodon cmo5UAC).</text>
</comment>
<dbReference type="InterPro" id="IPR002052">
    <property type="entry name" value="DNA_methylase_N6_adenine_CS"/>
</dbReference>
<proteinExistence type="inferred from homology"/>
<dbReference type="InterPro" id="IPR007848">
    <property type="entry name" value="Small_mtfrase_dom"/>
</dbReference>
<evidence type="ECO:0000256" key="4">
    <source>
        <dbReference type="ARBA" id="ARBA00022691"/>
    </source>
</evidence>
<dbReference type="PANTHER" id="PTHR47739:SF1">
    <property type="entry name" value="TRNA1(VAL) (ADENINE(37)-N6)-METHYLTRANSFERASE"/>
    <property type="match status" value="1"/>
</dbReference>
<dbReference type="InterPro" id="IPR029063">
    <property type="entry name" value="SAM-dependent_MTases_sf"/>
</dbReference>
<reference evidence="8 9" key="1">
    <citation type="submission" date="2018-05" db="EMBL/GenBank/DDBJ databases">
        <title>Vibrio limimaris sp. nov., isolated from marine sediment.</title>
        <authorList>
            <person name="Li C.-M."/>
        </authorList>
    </citation>
    <scope>NUCLEOTIDE SEQUENCE [LARGE SCALE GENOMIC DNA]</scope>
    <source>
        <strain evidence="8 9">E4404</strain>
    </source>
</reference>
<comment type="subcellular location">
    <subcellularLocation>
        <location evidence="6">Cytoplasm</location>
    </subcellularLocation>
</comment>
<dbReference type="GO" id="GO:0003676">
    <property type="term" value="F:nucleic acid binding"/>
    <property type="evidence" value="ECO:0007669"/>
    <property type="project" value="InterPro"/>
</dbReference>
<evidence type="ECO:0000256" key="5">
    <source>
        <dbReference type="ARBA" id="ARBA00022694"/>
    </source>
</evidence>
<organism evidence="8 9">
    <name type="scientific">Vibrio albus</name>
    <dbReference type="NCBI Taxonomy" id="2200953"/>
    <lineage>
        <taxon>Bacteria</taxon>
        <taxon>Pseudomonadati</taxon>
        <taxon>Pseudomonadota</taxon>
        <taxon>Gammaproteobacteria</taxon>
        <taxon>Vibrionales</taxon>
        <taxon>Vibrionaceae</taxon>
        <taxon>Vibrio</taxon>
    </lineage>
</organism>
<evidence type="ECO:0000313" key="8">
    <source>
        <dbReference type="EMBL" id="PWI32087.1"/>
    </source>
</evidence>
<dbReference type="InterPro" id="IPR050210">
    <property type="entry name" value="tRNA_Adenine-N(6)_MTase"/>
</dbReference>
<evidence type="ECO:0000256" key="6">
    <source>
        <dbReference type="HAMAP-Rule" id="MF_01872"/>
    </source>
</evidence>
<dbReference type="EMBL" id="QFWT01000011">
    <property type="protein sequence ID" value="PWI32087.1"/>
    <property type="molecule type" value="Genomic_DNA"/>
</dbReference>
<keyword evidence="2 6" id="KW-0489">Methyltransferase</keyword>
<dbReference type="CDD" id="cd02440">
    <property type="entry name" value="AdoMet_MTases"/>
    <property type="match status" value="1"/>
</dbReference>
<evidence type="ECO:0000256" key="2">
    <source>
        <dbReference type="ARBA" id="ARBA00022603"/>
    </source>
</evidence>
<feature type="domain" description="Methyltransferase small" evidence="7">
    <location>
        <begin position="44"/>
        <end position="122"/>
    </location>
</feature>
<sequence length="239" mass="26627">MNTNKKKTKDFHFKQFSIYGGLSGMPVSTDGVLLGGWSRFFGCNKILDIGTGTGLLALMCAQRFPQAQITAIDIDQQAAKAADYNFRQSPWSEKLSVIHADINDVAITEMFDGIICNPPYFTSGIPAQQPRRAIARHTHSLSHTSLLNKCKEFITDDGGANFVLPLTEGKAFIRAAQDSGWHLTRLCRVRPTANKAAHRLLIELSKQNTGYAEEELIVHNKQGYSEAFILLTKDFYLKM</sequence>
<evidence type="ECO:0000256" key="3">
    <source>
        <dbReference type="ARBA" id="ARBA00022679"/>
    </source>
</evidence>
<dbReference type="GO" id="GO:0032259">
    <property type="term" value="P:methylation"/>
    <property type="evidence" value="ECO:0007669"/>
    <property type="project" value="UniProtKB-KW"/>
</dbReference>
<gene>
    <name evidence="8" type="ORF">DI392_17070</name>
</gene>
<dbReference type="EC" id="2.1.1.223" evidence="6"/>
<keyword evidence="3 6" id="KW-0808">Transferase</keyword>
<dbReference type="PANTHER" id="PTHR47739">
    <property type="entry name" value="TRNA1(VAL) (ADENINE(37)-N6)-METHYLTRANSFERASE"/>
    <property type="match status" value="1"/>
</dbReference>
<evidence type="ECO:0000259" key="7">
    <source>
        <dbReference type="Pfam" id="PF05175"/>
    </source>
</evidence>
<keyword evidence="9" id="KW-1185">Reference proteome</keyword>
<name>A0A2U3B5N0_9VIBR</name>
<dbReference type="RefSeq" id="WP_109320915.1">
    <property type="nucleotide sequence ID" value="NZ_QFWT01000011.1"/>
</dbReference>
<dbReference type="GO" id="GO:0008033">
    <property type="term" value="P:tRNA processing"/>
    <property type="evidence" value="ECO:0007669"/>
    <property type="project" value="UniProtKB-UniRule"/>
</dbReference>
<dbReference type="HAMAP" id="MF_01872">
    <property type="entry name" value="tRNA_methyltr_YfiC"/>
    <property type="match status" value="1"/>
</dbReference>
<dbReference type="Pfam" id="PF05175">
    <property type="entry name" value="MTS"/>
    <property type="match status" value="1"/>
</dbReference>
<accession>A0A2U3B5N0</accession>
<protein>
    <recommendedName>
        <fullName evidence="6">tRNA1(Val) (adenine(37)-N6)-methyltransferase</fullName>
        <ecNumber evidence="6">2.1.1.223</ecNumber>
    </recommendedName>
    <alternativeName>
        <fullName evidence="6">tRNA m6A37 methyltransferase</fullName>
    </alternativeName>
</protein>
<comment type="caution">
    <text evidence="8">The sequence shown here is derived from an EMBL/GenBank/DDBJ whole genome shotgun (WGS) entry which is preliminary data.</text>
</comment>
<comment type="similarity">
    <text evidence="6">Belongs to the methyltransferase superfamily. tRNA (adenine-N(6)-)-methyltransferase family.</text>
</comment>
<keyword evidence="1 6" id="KW-0963">Cytoplasm</keyword>
<dbReference type="GO" id="GO:0005737">
    <property type="term" value="C:cytoplasm"/>
    <property type="evidence" value="ECO:0007669"/>
    <property type="project" value="UniProtKB-SubCell"/>
</dbReference>
<evidence type="ECO:0000256" key="1">
    <source>
        <dbReference type="ARBA" id="ARBA00022490"/>
    </source>
</evidence>
<dbReference type="Proteomes" id="UP000245362">
    <property type="component" value="Unassembled WGS sequence"/>
</dbReference>
<evidence type="ECO:0000313" key="9">
    <source>
        <dbReference type="Proteomes" id="UP000245362"/>
    </source>
</evidence>
<dbReference type="PROSITE" id="PS00092">
    <property type="entry name" value="N6_MTASE"/>
    <property type="match status" value="1"/>
</dbReference>
<keyword evidence="5 6" id="KW-0819">tRNA processing</keyword>
<keyword evidence="4 6" id="KW-0949">S-adenosyl-L-methionine</keyword>
<dbReference type="AlphaFoldDB" id="A0A2U3B5N0"/>